<accession>A0A645HMG7</accession>
<reference evidence="1" key="1">
    <citation type="submission" date="2019-08" db="EMBL/GenBank/DDBJ databases">
        <authorList>
            <person name="Kucharzyk K."/>
            <person name="Murdoch R.W."/>
            <person name="Higgins S."/>
            <person name="Loffler F."/>
        </authorList>
    </citation>
    <scope>NUCLEOTIDE SEQUENCE</scope>
</reference>
<organism evidence="1">
    <name type="scientific">bioreactor metagenome</name>
    <dbReference type="NCBI Taxonomy" id="1076179"/>
    <lineage>
        <taxon>unclassified sequences</taxon>
        <taxon>metagenomes</taxon>
        <taxon>ecological metagenomes</taxon>
    </lineage>
</organism>
<protein>
    <recommendedName>
        <fullName evidence="2">Ig-like domain-containing protein</fullName>
    </recommendedName>
</protein>
<sequence>MLSWTPARVGDYTIEVRVKGVDAGSYEAVASRTVFVYDDDEDIAREVTITLNDEELNETSAARKPVIIKAHAESANSSELLYKFNIYDEFLGSRTLRGYSPSSNCVWTPRKDGEYTITVMVKNAESFGKYDALDSFTVTVEAEEEEEPPIIVM</sequence>
<evidence type="ECO:0000313" key="1">
    <source>
        <dbReference type="EMBL" id="MPN40238.1"/>
    </source>
</evidence>
<proteinExistence type="predicted"/>
<dbReference type="AlphaFoldDB" id="A0A645HMG7"/>
<comment type="caution">
    <text evidence="1">The sequence shown here is derived from an EMBL/GenBank/DDBJ whole genome shotgun (WGS) entry which is preliminary data.</text>
</comment>
<gene>
    <name evidence="1" type="ORF">SDC9_187774</name>
</gene>
<evidence type="ECO:0008006" key="2">
    <source>
        <dbReference type="Google" id="ProtNLM"/>
    </source>
</evidence>
<name>A0A645HMG7_9ZZZZ</name>
<dbReference type="EMBL" id="VSSQ01096513">
    <property type="protein sequence ID" value="MPN40238.1"/>
    <property type="molecule type" value="Genomic_DNA"/>
</dbReference>